<proteinExistence type="inferred from homology"/>
<dbReference type="PANTHER" id="PTHR46190">
    <property type="entry name" value="SI:CH211-201H21.5-RELATED"/>
    <property type="match status" value="1"/>
</dbReference>
<dbReference type="InterPro" id="IPR052775">
    <property type="entry name" value="IUN_hydrolase"/>
</dbReference>
<name>A0A507E9B0_9FUNG</name>
<dbReference type="InterPro" id="IPR001910">
    <property type="entry name" value="Inosine/uridine_hydrolase_dom"/>
</dbReference>
<dbReference type="Gene3D" id="3.90.245.10">
    <property type="entry name" value="Ribonucleoside hydrolase-like"/>
    <property type="match status" value="1"/>
</dbReference>
<gene>
    <name evidence="3" type="ORF">PhCBS80983_g02154</name>
</gene>
<organism evidence="3 4">
    <name type="scientific">Powellomyces hirtus</name>
    <dbReference type="NCBI Taxonomy" id="109895"/>
    <lineage>
        <taxon>Eukaryota</taxon>
        <taxon>Fungi</taxon>
        <taxon>Fungi incertae sedis</taxon>
        <taxon>Chytridiomycota</taxon>
        <taxon>Chytridiomycota incertae sedis</taxon>
        <taxon>Chytridiomycetes</taxon>
        <taxon>Spizellomycetales</taxon>
        <taxon>Powellomycetaceae</taxon>
        <taxon>Powellomyces</taxon>
    </lineage>
</organism>
<feature type="domain" description="Inosine/uridine-preferring nucleoside hydrolase" evidence="2">
    <location>
        <begin position="9"/>
        <end position="366"/>
    </location>
</feature>
<dbReference type="PANTHER" id="PTHR46190:SF1">
    <property type="entry name" value="SI:CH211-201H21.5"/>
    <property type="match status" value="1"/>
</dbReference>
<dbReference type="EMBL" id="QEAQ01000020">
    <property type="protein sequence ID" value="TPX59895.1"/>
    <property type="molecule type" value="Genomic_DNA"/>
</dbReference>
<evidence type="ECO:0000259" key="2">
    <source>
        <dbReference type="Pfam" id="PF01156"/>
    </source>
</evidence>
<dbReference type="AlphaFoldDB" id="A0A507E9B0"/>
<evidence type="ECO:0000256" key="1">
    <source>
        <dbReference type="ARBA" id="ARBA00009176"/>
    </source>
</evidence>
<dbReference type="GO" id="GO:0016799">
    <property type="term" value="F:hydrolase activity, hydrolyzing N-glycosyl compounds"/>
    <property type="evidence" value="ECO:0007669"/>
    <property type="project" value="InterPro"/>
</dbReference>
<dbReference type="InterPro" id="IPR036452">
    <property type="entry name" value="Ribo_hydro-like"/>
</dbReference>
<comment type="caution">
    <text evidence="3">The sequence shown here is derived from an EMBL/GenBank/DDBJ whole genome shotgun (WGS) entry which is preliminary data.</text>
</comment>
<dbReference type="SUPFAM" id="SSF53590">
    <property type="entry name" value="Nucleoside hydrolase"/>
    <property type="match status" value="2"/>
</dbReference>
<evidence type="ECO:0000313" key="4">
    <source>
        <dbReference type="Proteomes" id="UP000318582"/>
    </source>
</evidence>
<reference evidence="3 4" key="1">
    <citation type="journal article" date="2019" name="Sci. Rep.">
        <title>Comparative genomics of chytrid fungi reveal insights into the obligate biotrophic and pathogenic lifestyle of Synchytrium endobioticum.</title>
        <authorList>
            <person name="van de Vossenberg B.T.L.H."/>
            <person name="Warris S."/>
            <person name="Nguyen H.D.T."/>
            <person name="van Gent-Pelzer M.P.E."/>
            <person name="Joly D.L."/>
            <person name="van de Geest H.C."/>
            <person name="Bonants P.J.M."/>
            <person name="Smith D.S."/>
            <person name="Levesque C.A."/>
            <person name="van der Lee T.A.J."/>
        </authorList>
    </citation>
    <scope>NUCLEOTIDE SEQUENCE [LARGE SCALE GENOMIC DNA]</scope>
    <source>
        <strain evidence="3 4">CBS 809.83</strain>
    </source>
</reference>
<protein>
    <recommendedName>
        <fullName evidence="2">Inosine/uridine-preferring nucleoside hydrolase domain-containing protein</fullName>
    </recommendedName>
</protein>
<dbReference type="Proteomes" id="UP000318582">
    <property type="component" value="Unassembled WGS sequence"/>
</dbReference>
<accession>A0A507E9B0</accession>
<evidence type="ECO:0000313" key="3">
    <source>
        <dbReference type="EMBL" id="TPX59895.1"/>
    </source>
</evidence>
<dbReference type="STRING" id="109895.A0A507E9B0"/>
<comment type="similarity">
    <text evidence="1">Belongs to the IUNH family.</text>
</comment>
<dbReference type="Pfam" id="PF01156">
    <property type="entry name" value="IU_nuc_hydro"/>
    <property type="match status" value="1"/>
</dbReference>
<keyword evidence="4" id="KW-1185">Reference proteome</keyword>
<sequence>MVDAPKSEIIIDTDVGIDDATAILVALRHPGTSVKAFTIVDGNVDMLQAVENAKTLLSVTGNKDIPIWAGADGPLVRGIVKKELWPGHGDDGLGNVSTSGDEELNLPGAKEIKTQPGHAANALVNMVNERPGVYTLVALGPLTNLAIAITLDPTFLTKVKTVFIMGGCLFAKGNSNRAAEFNIHCDPEAAHIVFHSASQLSKPEEAPPKLTLVTWELTVEHGFPWSFFDHLTQSQPVNEFGRFLRSMTGCAMALSRSQHELLAGGPGPSKSAILVEKEQLGEAATTKTRTHHEEYLYGAHSFLMPDLYALVAALDPESVTSYKDWDVQVELNGTHTRGMTHMDWWGATPAMGPNSRVVLAMDNERTKAILEKTFKTSF</sequence>